<sequence length="73" mass="8226">MRKIYIPMAVANIVMIIILVDKSYIVADISYKNIALVFAVTLTVFELTGYIINKNNKICLLDKVYLHSNSSTS</sequence>
<keyword evidence="1" id="KW-0812">Transmembrane</keyword>
<evidence type="ECO:0000313" key="2">
    <source>
        <dbReference type="EMBL" id="PRR85414.1"/>
    </source>
</evidence>
<organism evidence="2 3">
    <name type="scientific">Clostridium luticellarii</name>
    <dbReference type="NCBI Taxonomy" id="1691940"/>
    <lineage>
        <taxon>Bacteria</taxon>
        <taxon>Bacillati</taxon>
        <taxon>Bacillota</taxon>
        <taxon>Clostridia</taxon>
        <taxon>Eubacteriales</taxon>
        <taxon>Clostridiaceae</taxon>
        <taxon>Clostridium</taxon>
    </lineage>
</organism>
<keyword evidence="3" id="KW-1185">Reference proteome</keyword>
<evidence type="ECO:0000256" key="1">
    <source>
        <dbReference type="SAM" id="Phobius"/>
    </source>
</evidence>
<feature type="transmembrane region" description="Helical" evidence="1">
    <location>
        <begin position="6"/>
        <end position="27"/>
    </location>
</feature>
<dbReference type="RefSeq" id="WP_106009200.1">
    <property type="nucleotide sequence ID" value="NZ_PVXP01000017.1"/>
</dbReference>
<accession>A0A2T0BNF8</accession>
<name>A0A2T0BNF8_9CLOT</name>
<dbReference type="EMBL" id="PVXP01000017">
    <property type="protein sequence ID" value="PRR85414.1"/>
    <property type="molecule type" value="Genomic_DNA"/>
</dbReference>
<comment type="caution">
    <text evidence="2">The sequence shown here is derived from an EMBL/GenBank/DDBJ whole genome shotgun (WGS) entry which is preliminary data.</text>
</comment>
<protein>
    <submittedName>
        <fullName evidence="2">Uncharacterized protein</fullName>
    </submittedName>
</protein>
<reference evidence="2 3" key="1">
    <citation type="submission" date="2018-03" db="EMBL/GenBank/DDBJ databases">
        <title>Genome sequence of Clostridium luticellarii DSM 29923.</title>
        <authorList>
            <person name="Poehlein A."/>
            <person name="Daniel R."/>
        </authorList>
    </citation>
    <scope>NUCLEOTIDE SEQUENCE [LARGE SCALE GENOMIC DNA]</scope>
    <source>
        <strain evidence="2 3">DSM 29923</strain>
    </source>
</reference>
<dbReference type="Proteomes" id="UP000237798">
    <property type="component" value="Unassembled WGS sequence"/>
</dbReference>
<evidence type="ECO:0000313" key="3">
    <source>
        <dbReference type="Proteomes" id="UP000237798"/>
    </source>
</evidence>
<keyword evidence="1" id="KW-1133">Transmembrane helix</keyword>
<feature type="transmembrane region" description="Helical" evidence="1">
    <location>
        <begin position="34"/>
        <end position="52"/>
    </location>
</feature>
<gene>
    <name evidence="2" type="ORF">CLLU_15950</name>
</gene>
<keyword evidence="1" id="KW-0472">Membrane</keyword>
<proteinExistence type="predicted"/>
<dbReference type="AlphaFoldDB" id="A0A2T0BNF8"/>